<evidence type="ECO:0000313" key="2">
    <source>
        <dbReference type="EMBL" id="SHJ05003.1"/>
    </source>
</evidence>
<protein>
    <submittedName>
        <fullName evidence="2">Uncharacterized protein</fullName>
    </submittedName>
</protein>
<dbReference type="OrthoDB" id="9072761at2"/>
<gene>
    <name evidence="2" type="ORF">SAMN02745194_01613</name>
</gene>
<evidence type="ECO:0000256" key="1">
    <source>
        <dbReference type="SAM" id="MobiDB-lite"/>
    </source>
</evidence>
<accession>A0A1M6G523</accession>
<dbReference type="EMBL" id="FQZF01000008">
    <property type="protein sequence ID" value="SHJ05003.1"/>
    <property type="molecule type" value="Genomic_DNA"/>
</dbReference>
<organism evidence="2 3">
    <name type="scientific">Muricoccus roseus</name>
    <dbReference type="NCBI Taxonomy" id="198092"/>
    <lineage>
        <taxon>Bacteria</taxon>
        <taxon>Pseudomonadati</taxon>
        <taxon>Pseudomonadota</taxon>
        <taxon>Alphaproteobacteria</taxon>
        <taxon>Acetobacterales</taxon>
        <taxon>Roseomonadaceae</taxon>
        <taxon>Muricoccus</taxon>
    </lineage>
</organism>
<reference evidence="2 3" key="1">
    <citation type="submission" date="2016-11" db="EMBL/GenBank/DDBJ databases">
        <authorList>
            <person name="Jaros S."/>
            <person name="Januszkiewicz K."/>
            <person name="Wedrychowicz H."/>
        </authorList>
    </citation>
    <scope>NUCLEOTIDE SEQUENCE [LARGE SCALE GENOMIC DNA]</scope>
    <source>
        <strain evidence="2 3">DSM 14916</strain>
    </source>
</reference>
<dbReference type="RefSeq" id="WP_073133443.1">
    <property type="nucleotide sequence ID" value="NZ_FQZF01000008.1"/>
</dbReference>
<dbReference type="Proteomes" id="UP000184387">
    <property type="component" value="Unassembled WGS sequence"/>
</dbReference>
<proteinExistence type="predicted"/>
<dbReference type="InterPro" id="IPR036237">
    <property type="entry name" value="Xyl_isomerase-like_sf"/>
</dbReference>
<feature type="region of interest" description="Disordered" evidence="1">
    <location>
        <begin position="1"/>
        <end position="23"/>
    </location>
</feature>
<name>A0A1M6G523_9PROT</name>
<dbReference type="SUPFAM" id="SSF51658">
    <property type="entry name" value="Xylose isomerase-like"/>
    <property type="match status" value="1"/>
</dbReference>
<evidence type="ECO:0000313" key="3">
    <source>
        <dbReference type="Proteomes" id="UP000184387"/>
    </source>
</evidence>
<keyword evidence="3" id="KW-1185">Reference proteome</keyword>
<dbReference type="AlphaFoldDB" id="A0A1M6G523"/>
<sequence length="79" mass="8017">MLTRRSAGLAATASTLPRPPASPRGHLPLAAILAALPPDIILGVEAPSAEHAHLPPVERARLCGESTRAFLATLPAPGG</sequence>